<comment type="similarity">
    <text evidence="1">Belongs to the peptidase C48 family.</text>
</comment>
<keyword evidence="6" id="KW-0862">Zinc</keyword>
<keyword evidence="2 8" id="KW-0645">Protease</keyword>
<dbReference type="Gene3D" id="3.30.40.10">
    <property type="entry name" value="Zinc/RING finger domain, C3HC4 (zinc finger)"/>
    <property type="match status" value="1"/>
</dbReference>
<proteinExistence type="inferred from homology"/>
<dbReference type="GO" id="GO:0008234">
    <property type="term" value="F:cysteine-type peptidase activity"/>
    <property type="evidence" value="ECO:0007669"/>
    <property type="project" value="InterPro"/>
</dbReference>
<evidence type="ECO:0000256" key="1">
    <source>
        <dbReference type="ARBA" id="ARBA00005234"/>
    </source>
</evidence>
<keyword evidence="5" id="KW-0378">Hydrolase</keyword>
<dbReference type="Pfam" id="PF02902">
    <property type="entry name" value="Peptidase_C48"/>
    <property type="match status" value="1"/>
</dbReference>
<feature type="domain" description="Ubiquitin-like protease family profile" evidence="7">
    <location>
        <begin position="1"/>
        <end position="92"/>
    </location>
</feature>
<dbReference type="InterPro" id="IPR038765">
    <property type="entry name" value="Papain-like_cys_pep_sf"/>
</dbReference>
<dbReference type="GO" id="GO:0006508">
    <property type="term" value="P:proteolysis"/>
    <property type="evidence" value="ECO:0007669"/>
    <property type="project" value="UniProtKB-KW"/>
</dbReference>
<dbReference type="Proteomes" id="UP001152320">
    <property type="component" value="Chromosome 15"/>
</dbReference>
<gene>
    <name evidence="8" type="ORF">HOLleu_30612</name>
</gene>
<dbReference type="Gene3D" id="3.40.395.10">
    <property type="entry name" value="Adenoviral Proteinase, Chain A"/>
    <property type="match status" value="1"/>
</dbReference>
<comment type="caution">
    <text evidence="8">The sequence shown here is derived from an EMBL/GenBank/DDBJ whole genome shotgun (WGS) entry which is preliminary data.</text>
</comment>
<dbReference type="PROSITE" id="PS50600">
    <property type="entry name" value="ULP_PROTEASE"/>
    <property type="match status" value="1"/>
</dbReference>
<keyword evidence="9" id="KW-1185">Reference proteome</keyword>
<dbReference type="SUPFAM" id="SSF57903">
    <property type="entry name" value="FYVE/PHD zinc finger"/>
    <property type="match status" value="1"/>
</dbReference>
<accession>A0A9Q1GZV2</accession>
<reference evidence="8" key="1">
    <citation type="submission" date="2021-10" db="EMBL/GenBank/DDBJ databases">
        <title>Tropical sea cucumber genome reveals ecological adaptation and Cuvierian tubules defense mechanism.</title>
        <authorList>
            <person name="Chen T."/>
        </authorList>
    </citation>
    <scope>NUCLEOTIDE SEQUENCE</scope>
    <source>
        <strain evidence="8">Nanhai2018</strain>
        <tissue evidence="8">Muscle</tissue>
    </source>
</reference>
<sequence length="184" mass="21339">MANYDWLFMPINVNNNHWVLLAVDVRRRTISVLDSLHRDNNIWIERWMAYMLLRAETTNELAGPWETREWLSARQEDGSSCGPFVLLNALAITRRIDPAKLTHQHALAMRSYVLSILLGESRQPKDCRSDYCDDLECRNPNGTNWIYCRVCNRWLHFECANITEAPGEDGQDDFVCVVCAAQYS</sequence>
<name>A0A9Q1GZV2_HOLLE</name>
<evidence type="ECO:0000256" key="4">
    <source>
        <dbReference type="ARBA" id="ARBA00022771"/>
    </source>
</evidence>
<dbReference type="InterPro" id="IPR003653">
    <property type="entry name" value="Peptidase_C48_C"/>
</dbReference>
<dbReference type="EMBL" id="JAIZAY010000015">
    <property type="protein sequence ID" value="KAJ8028393.1"/>
    <property type="molecule type" value="Genomic_DNA"/>
</dbReference>
<dbReference type="SUPFAM" id="SSF54001">
    <property type="entry name" value="Cysteine proteinases"/>
    <property type="match status" value="1"/>
</dbReference>
<dbReference type="InterPro" id="IPR019787">
    <property type="entry name" value="Znf_PHD-finger"/>
</dbReference>
<evidence type="ECO:0000259" key="7">
    <source>
        <dbReference type="PROSITE" id="PS50600"/>
    </source>
</evidence>
<dbReference type="InterPro" id="IPR013083">
    <property type="entry name" value="Znf_RING/FYVE/PHD"/>
</dbReference>
<evidence type="ECO:0000313" key="9">
    <source>
        <dbReference type="Proteomes" id="UP001152320"/>
    </source>
</evidence>
<evidence type="ECO:0000256" key="3">
    <source>
        <dbReference type="ARBA" id="ARBA00022723"/>
    </source>
</evidence>
<organism evidence="8 9">
    <name type="scientific">Holothuria leucospilota</name>
    <name type="common">Black long sea cucumber</name>
    <name type="synonym">Mertensiothuria leucospilota</name>
    <dbReference type="NCBI Taxonomy" id="206669"/>
    <lineage>
        <taxon>Eukaryota</taxon>
        <taxon>Metazoa</taxon>
        <taxon>Echinodermata</taxon>
        <taxon>Eleutherozoa</taxon>
        <taxon>Echinozoa</taxon>
        <taxon>Holothuroidea</taxon>
        <taxon>Aspidochirotacea</taxon>
        <taxon>Aspidochirotida</taxon>
        <taxon>Holothuriidae</taxon>
        <taxon>Holothuria</taxon>
    </lineage>
</organism>
<dbReference type="AlphaFoldDB" id="A0A9Q1GZV2"/>
<keyword evidence="3" id="KW-0479">Metal-binding</keyword>
<evidence type="ECO:0000313" key="8">
    <source>
        <dbReference type="EMBL" id="KAJ8028393.1"/>
    </source>
</evidence>
<evidence type="ECO:0000256" key="5">
    <source>
        <dbReference type="ARBA" id="ARBA00022801"/>
    </source>
</evidence>
<protein>
    <submittedName>
        <fullName evidence="8">Ubiquitin-like-specific protease 1</fullName>
    </submittedName>
</protein>
<evidence type="ECO:0000256" key="6">
    <source>
        <dbReference type="ARBA" id="ARBA00022833"/>
    </source>
</evidence>
<dbReference type="InterPro" id="IPR011011">
    <property type="entry name" value="Znf_FYVE_PHD"/>
</dbReference>
<evidence type="ECO:0000256" key="2">
    <source>
        <dbReference type="ARBA" id="ARBA00022670"/>
    </source>
</evidence>
<dbReference type="Pfam" id="PF00628">
    <property type="entry name" value="PHD"/>
    <property type="match status" value="1"/>
</dbReference>
<dbReference type="OrthoDB" id="10033651at2759"/>
<dbReference type="GO" id="GO:0008270">
    <property type="term" value="F:zinc ion binding"/>
    <property type="evidence" value="ECO:0007669"/>
    <property type="project" value="UniProtKB-KW"/>
</dbReference>
<keyword evidence="4" id="KW-0863">Zinc-finger</keyword>